<feature type="repeat" description="PPR" evidence="2">
    <location>
        <begin position="327"/>
        <end position="361"/>
    </location>
</feature>
<dbReference type="FunFam" id="1.25.40.10:FF:000344">
    <property type="entry name" value="Pentatricopeptide repeat-containing protein"/>
    <property type="match status" value="1"/>
</dbReference>
<dbReference type="FunFam" id="1.25.40.10:FF:000381">
    <property type="entry name" value="Pentatricopeptide repeat-containing protein"/>
    <property type="match status" value="1"/>
</dbReference>
<feature type="repeat" description="PPR" evidence="2">
    <location>
        <begin position="225"/>
        <end position="259"/>
    </location>
</feature>
<dbReference type="Pfam" id="PF20431">
    <property type="entry name" value="E_motif"/>
    <property type="match status" value="1"/>
</dbReference>
<keyword evidence="4" id="KW-1185">Reference proteome</keyword>
<dbReference type="InterPro" id="IPR011990">
    <property type="entry name" value="TPR-like_helical_dom_sf"/>
</dbReference>
<dbReference type="FunFam" id="1.25.40.10:FF:000158">
    <property type="entry name" value="pentatricopeptide repeat-containing protein At2g33680"/>
    <property type="match status" value="1"/>
</dbReference>
<evidence type="ECO:0000256" key="1">
    <source>
        <dbReference type="ARBA" id="ARBA00022737"/>
    </source>
</evidence>
<evidence type="ECO:0000313" key="3">
    <source>
        <dbReference type="EMBL" id="KAL3632429.1"/>
    </source>
</evidence>
<dbReference type="Proteomes" id="UP001632038">
    <property type="component" value="Unassembled WGS sequence"/>
</dbReference>
<name>A0ABD3CS83_9LAMI</name>
<protein>
    <recommendedName>
        <fullName evidence="5">Pentatricopeptide repeat-containing protein</fullName>
    </recommendedName>
</protein>
<feature type="repeat" description="PPR" evidence="2">
    <location>
        <begin position="124"/>
        <end position="158"/>
    </location>
</feature>
<dbReference type="AlphaFoldDB" id="A0ABD3CS83"/>
<dbReference type="GO" id="GO:0099402">
    <property type="term" value="P:plant organ development"/>
    <property type="evidence" value="ECO:0007669"/>
    <property type="project" value="UniProtKB-ARBA"/>
</dbReference>
<gene>
    <name evidence="3" type="ORF">CASFOL_025413</name>
</gene>
<dbReference type="Pfam" id="PF01535">
    <property type="entry name" value="PPR"/>
    <property type="match status" value="4"/>
</dbReference>
<dbReference type="Gene3D" id="1.25.40.10">
    <property type="entry name" value="Tetratricopeptide repeat domain"/>
    <property type="match status" value="6"/>
</dbReference>
<dbReference type="GO" id="GO:0009451">
    <property type="term" value="P:RNA modification"/>
    <property type="evidence" value="ECO:0007669"/>
    <property type="project" value="UniProtKB-ARBA"/>
</dbReference>
<evidence type="ECO:0008006" key="5">
    <source>
        <dbReference type="Google" id="ProtNLM"/>
    </source>
</evidence>
<dbReference type="InterPro" id="IPR046960">
    <property type="entry name" value="PPR_At4g14850-like_plant"/>
</dbReference>
<keyword evidence="1" id="KW-0677">Repeat</keyword>
<dbReference type="EMBL" id="JAVIJP010000032">
    <property type="protein sequence ID" value="KAL3632429.1"/>
    <property type="molecule type" value="Genomic_DNA"/>
</dbReference>
<dbReference type="PROSITE" id="PS51375">
    <property type="entry name" value="PPR"/>
    <property type="match status" value="4"/>
</dbReference>
<sequence length="752" mass="83772">MIKRFQSTLRYSSNVARPNFKNEQPINFHIISLCKQKLFKDALRAFDLLEENADQPIDPSTYTHLISACSSLRSIAYGRKIHNHIVKSKLLPNMILENHILNMYGKCGSTKDARDVFDNMQTRNLVTWTALIAGYSQSGLHIEAVKLYTQMQESGFKPDQFTFGSVIKASSSLNEARLGGQLHAQVIKSESGSHSIAQNALIAMYTKFGQINRASDIFLCIESKDMISWSSMIAGFSKLGYESDALSCFKKMLSQGTYEPNEFIFGSVFSACASFGSPNYGKQIHGLSIKYGFEGDAFSGCSLTDMYAKFGFFNSAKKAFEKIKNPDIVSFNALIAGFAYGGDGNEAVSIFSRMRRLGLGPDDITVRSLLCGFTDLFNLSQGKQVHAYIVKTGLDLDLPVCNTLLTMYANCSDYINAHEMFDKIQGHADLVSWNAIITMCMHQHEIEQVFSLFKTMLLVHGKPDHITLANLLGACGKIASLEMGDQFFCLVVKNGLESDIMVANGSIDMFVKCGSLEKGRKIFDCMGNPDVISWSSLIVGYAQFGYGHEALRLFNKMKNHNVNPNQVTFVGVLTACSHVGLVDEGMRLFECMERDHGVVPTREHFSCMVDLLARAGRIQEAEDFMGRMGFEPDIVMWKTLLAACRNRGEVKVGKRVAEIILGIDPTNCAAHVLLSGIYASAGDWDDVASVRSLMRERGVKKVPGRSWIEMKDRIHVFSVEDGLHPKRDRIFVMLEDLWLQSLDAGYDVPFLE</sequence>
<accession>A0ABD3CS83</accession>
<dbReference type="Pfam" id="PF13041">
    <property type="entry name" value="PPR_2"/>
    <property type="match status" value="3"/>
</dbReference>
<dbReference type="PANTHER" id="PTHR47926">
    <property type="entry name" value="PENTATRICOPEPTIDE REPEAT-CONTAINING PROTEIN"/>
    <property type="match status" value="1"/>
</dbReference>
<reference evidence="4" key="1">
    <citation type="journal article" date="2024" name="IScience">
        <title>Strigolactones Initiate the Formation of Haustorium-like Structures in Castilleja.</title>
        <authorList>
            <person name="Buerger M."/>
            <person name="Peterson D."/>
            <person name="Chory J."/>
        </authorList>
    </citation>
    <scope>NUCLEOTIDE SEQUENCE [LARGE SCALE GENOMIC DNA]</scope>
</reference>
<organism evidence="3 4">
    <name type="scientific">Castilleja foliolosa</name>
    <dbReference type="NCBI Taxonomy" id="1961234"/>
    <lineage>
        <taxon>Eukaryota</taxon>
        <taxon>Viridiplantae</taxon>
        <taxon>Streptophyta</taxon>
        <taxon>Embryophyta</taxon>
        <taxon>Tracheophyta</taxon>
        <taxon>Spermatophyta</taxon>
        <taxon>Magnoliopsida</taxon>
        <taxon>eudicotyledons</taxon>
        <taxon>Gunneridae</taxon>
        <taxon>Pentapetalae</taxon>
        <taxon>asterids</taxon>
        <taxon>lamiids</taxon>
        <taxon>Lamiales</taxon>
        <taxon>Orobanchaceae</taxon>
        <taxon>Pedicularideae</taxon>
        <taxon>Castillejinae</taxon>
        <taxon>Castilleja</taxon>
    </lineage>
</organism>
<dbReference type="Pfam" id="PF13812">
    <property type="entry name" value="PPR_3"/>
    <property type="match status" value="1"/>
</dbReference>
<evidence type="ECO:0000313" key="4">
    <source>
        <dbReference type="Proteomes" id="UP001632038"/>
    </source>
</evidence>
<feature type="repeat" description="PPR" evidence="2">
    <location>
        <begin position="530"/>
        <end position="564"/>
    </location>
</feature>
<dbReference type="PANTHER" id="PTHR47926:SF420">
    <property type="entry name" value="REPEAT-CONTAINING PROTEIN, PUTATIVE-RELATED"/>
    <property type="match status" value="1"/>
</dbReference>
<dbReference type="NCBIfam" id="TIGR00756">
    <property type="entry name" value="PPR"/>
    <property type="match status" value="5"/>
</dbReference>
<proteinExistence type="predicted"/>
<comment type="caution">
    <text evidence="3">The sequence shown here is derived from an EMBL/GenBank/DDBJ whole genome shotgun (WGS) entry which is preliminary data.</text>
</comment>
<dbReference type="InterPro" id="IPR046848">
    <property type="entry name" value="E_motif"/>
</dbReference>
<dbReference type="InterPro" id="IPR002885">
    <property type="entry name" value="PPR_rpt"/>
</dbReference>
<dbReference type="FunFam" id="1.25.40.10:FF:000694">
    <property type="entry name" value="Pentatricopeptide repeat-containing protein At3g50420"/>
    <property type="match status" value="1"/>
</dbReference>
<evidence type="ECO:0000256" key="2">
    <source>
        <dbReference type="PROSITE-ProRule" id="PRU00708"/>
    </source>
</evidence>